<dbReference type="EMBL" id="JBELQD010000056">
    <property type="protein sequence ID" value="MER2291728.1"/>
    <property type="molecule type" value="Genomic_DNA"/>
</dbReference>
<proteinExistence type="predicted"/>
<evidence type="ECO:0000313" key="3">
    <source>
        <dbReference type="Proteomes" id="UP001432995"/>
    </source>
</evidence>
<protein>
    <submittedName>
        <fullName evidence="2">Uncharacterized protein</fullName>
    </submittedName>
</protein>
<evidence type="ECO:0000313" key="2">
    <source>
        <dbReference type="EMBL" id="MER2291728.1"/>
    </source>
</evidence>
<evidence type="ECO:0000256" key="1">
    <source>
        <dbReference type="SAM" id="MobiDB-lite"/>
    </source>
</evidence>
<accession>A0ABV1RA53</accession>
<comment type="caution">
    <text evidence="2">The sequence shown here is derived from an EMBL/GenBank/DDBJ whole genome shotgun (WGS) entry which is preliminary data.</text>
</comment>
<gene>
    <name evidence="2" type="ORF">ABS770_26070</name>
</gene>
<feature type="region of interest" description="Disordered" evidence="1">
    <location>
        <begin position="1"/>
        <end position="20"/>
    </location>
</feature>
<reference evidence="2" key="1">
    <citation type="submission" date="2024-06" db="EMBL/GenBank/DDBJ databases">
        <authorList>
            <person name="Campbell A.G."/>
        </authorList>
    </citation>
    <scope>NUCLEOTIDE SEQUENCE</scope>
    <source>
        <strain evidence="2">EM17</strain>
    </source>
</reference>
<dbReference type="Proteomes" id="UP001432995">
    <property type="component" value="Unassembled WGS sequence"/>
</dbReference>
<name>A0ABV1RA53_9HYPH</name>
<organism evidence="2 3">
    <name type="scientific">Methylobacterium brachiatum</name>
    <dbReference type="NCBI Taxonomy" id="269660"/>
    <lineage>
        <taxon>Bacteria</taxon>
        <taxon>Pseudomonadati</taxon>
        <taxon>Pseudomonadota</taxon>
        <taxon>Alphaproteobacteria</taxon>
        <taxon>Hyphomicrobiales</taxon>
        <taxon>Methylobacteriaceae</taxon>
        <taxon>Methylobacterium</taxon>
    </lineage>
</organism>
<keyword evidence="3" id="KW-1185">Reference proteome</keyword>
<sequence>MTIASPFRRPEKPGKNPNRPHITLYLGGATKDALKAVRAYPNKEAGGMSRAARINTICERYEIFVTGFLPTLSEAEWCGLMTIFEGGITAKLFQNLWSADHGLFEYIRAAHEAGVGQDWDYDREALERSISEWSEEVLFGAAEIADRFWASDLDDGRSPRQRLEDCGAKVG</sequence>
<dbReference type="RefSeq" id="WP_350381031.1">
    <property type="nucleotide sequence ID" value="NZ_JBELQD010000056.1"/>
</dbReference>